<dbReference type="GO" id="GO:0003700">
    <property type="term" value="F:DNA-binding transcription factor activity"/>
    <property type="evidence" value="ECO:0007669"/>
    <property type="project" value="InterPro"/>
</dbReference>
<dbReference type="SMART" id="SM00345">
    <property type="entry name" value="HTH_GNTR"/>
    <property type="match status" value="1"/>
</dbReference>
<dbReference type="InterPro" id="IPR036390">
    <property type="entry name" value="WH_DNA-bd_sf"/>
</dbReference>
<reference evidence="5 6" key="1">
    <citation type="submission" date="2019-06" db="EMBL/GenBank/DDBJ databases">
        <title>Genome organization and adaptive potential of archetypical organophosphate degarding Sphingobium fuliginis ATCC 27551.</title>
        <authorList>
            <person name="Sarwar A."/>
            <person name="Parthasarathy S."/>
            <person name="Singh C."/>
            <person name="Siddavattam D."/>
        </authorList>
    </citation>
    <scope>NUCLEOTIDE SEQUENCE [LARGE SCALE GENOMIC DNA]</scope>
    <source>
        <strain evidence="5 6">ATCC 27551</strain>
    </source>
</reference>
<evidence type="ECO:0000256" key="3">
    <source>
        <dbReference type="ARBA" id="ARBA00023163"/>
    </source>
</evidence>
<dbReference type="PANTHER" id="PTHR43537">
    <property type="entry name" value="TRANSCRIPTIONAL REGULATOR, GNTR FAMILY"/>
    <property type="match status" value="1"/>
</dbReference>
<dbReference type="AlphaFoldDB" id="A0A5B8CIE9"/>
<dbReference type="InterPro" id="IPR011711">
    <property type="entry name" value="GntR_C"/>
</dbReference>
<accession>A0A5B8CIE9</accession>
<evidence type="ECO:0000313" key="6">
    <source>
        <dbReference type="Proteomes" id="UP000311469"/>
    </source>
</evidence>
<evidence type="ECO:0000313" key="5">
    <source>
        <dbReference type="EMBL" id="QDC39444.1"/>
    </source>
</evidence>
<dbReference type="EMBL" id="CP041017">
    <property type="protein sequence ID" value="QDC39444.1"/>
    <property type="molecule type" value="Genomic_DNA"/>
</dbReference>
<dbReference type="CDD" id="cd07377">
    <property type="entry name" value="WHTH_GntR"/>
    <property type="match status" value="1"/>
</dbReference>
<dbReference type="SUPFAM" id="SSF46785">
    <property type="entry name" value="Winged helix' DNA-binding domain"/>
    <property type="match status" value="1"/>
</dbReference>
<proteinExistence type="predicted"/>
<organism evidence="5 6">
    <name type="scientific">Sphingobium fuliginis ATCC 27551</name>
    <dbReference type="NCBI Taxonomy" id="1208342"/>
    <lineage>
        <taxon>Bacteria</taxon>
        <taxon>Pseudomonadati</taxon>
        <taxon>Pseudomonadota</taxon>
        <taxon>Alphaproteobacteria</taxon>
        <taxon>Sphingomonadales</taxon>
        <taxon>Sphingomonadaceae</taxon>
        <taxon>Sphingobium</taxon>
    </lineage>
</organism>
<dbReference type="SMART" id="SM00895">
    <property type="entry name" value="FCD"/>
    <property type="match status" value="1"/>
</dbReference>
<protein>
    <submittedName>
        <fullName evidence="5">GntR family transcriptional regulator</fullName>
    </submittedName>
</protein>
<dbReference type="Gene3D" id="1.10.10.10">
    <property type="entry name" value="Winged helix-like DNA-binding domain superfamily/Winged helix DNA-binding domain"/>
    <property type="match status" value="1"/>
</dbReference>
<dbReference type="PROSITE" id="PS50949">
    <property type="entry name" value="HTH_GNTR"/>
    <property type="match status" value="1"/>
</dbReference>
<gene>
    <name evidence="5" type="ORF">FIL70_19650</name>
</gene>
<feature type="domain" description="HTH gntR-type" evidence="4">
    <location>
        <begin position="93"/>
        <end position="160"/>
    </location>
</feature>
<dbReference type="Gene3D" id="1.20.120.530">
    <property type="entry name" value="GntR ligand-binding domain-like"/>
    <property type="match status" value="1"/>
</dbReference>
<evidence type="ECO:0000256" key="2">
    <source>
        <dbReference type="ARBA" id="ARBA00023125"/>
    </source>
</evidence>
<dbReference type="KEGG" id="sufl:FIL70_19650"/>
<keyword evidence="1" id="KW-0805">Transcription regulation</keyword>
<dbReference type="SUPFAM" id="SSF48008">
    <property type="entry name" value="GntR ligand-binding domain-like"/>
    <property type="match status" value="1"/>
</dbReference>
<keyword evidence="2" id="KW-0238">DNA-binding</keyword>
<dbReference type="InterPro" id="IPR000524">
    <property type="entry name" value="Tscrpt_reg_HTH_GntR"/>
</dbReference>
<dbReference type="GO" id="GO:0003677">
    <property type="term" value="F:DNA binding"/>
    <property type="evidence" value="ECO:0007669"/>
    <property type="project" value="UniProtKB-KW"/>
</dbReference>
<name>A0A5B8CIE9_SPHSA</name>
<keyword evidence="3" id="KW-0804">Transcription</keyword>
<evidence type="ECO:0000256" key="1">
    <source>
        <dbReference type="ARBA" id="ARBA00023015"/>
    </source>
</evidence>
<dbReference type="InterPro" id="IPR036388">
    <property type="entry name" value="WH-like_DNA-bd_sf"/>
</dbReference>
<dbReference type="InterPro" id="IPR008920">
    <property type="entry name" value="TF_FadR/GntR_C"/>
</dbReference>
<dbReference type="PANTHER" id="PTHR43537:SF20">
    <property type="entry name" value="HTH-TYPE TRANSCRIPTIONAL REPRESSOR GLAR"/>
    <property type="match status" value="1"/>
</dbReference>
<dbReference type="Proteomes" id="UP000311469">
    <property type="component" value="Chromosome cSF2"/>
</dbReference>
<dbReference type="Pfam" id="PF00392">
    <property type="entry name" value="GntR"/>
    <property type="match status" value="1"/>
</dbReference>
<evidence type="ECO:0000259" key="4">
    <source>
        <dbReference type="PROSITE" id="PS50949"/>
    </source>
</evidence>
<dbReference type="Pfam" id="PF07729">
    <property type="entry name" value="FCD"/>
    <property type="match status" value="1"/>
</dbReference>
<sequence>MVGVWMEPVTAQEMMTLSFMLDPDSSRRVVGHVMPFARSRSRPETGPGGGGRSRGRCASIVHESTESALFVVTVVDGGKVNYQGRMAEKSPAPSRTHRVYEQIRSRLLNGALPPGQKLVISDLCENLGANQSAVREALARVTAEGLVTAEPQRGFRVSEIAAEDLHHLTDVRLLIEEPCIRSAIANATIAWEKGIVAALHGLLRTPRNDDDGKVTQEWADAHHAFHHALVATCDNPWLLRVRDMLLLQSERYRWLSISSPSKRSNLEKEYSKLADAFLAHDADLAIKLMREHYLMTTKIVLGKDQKPARTRKASAKVTEGA</sequence>